<proteinExistence type="predicted"/>
<sequence>MLDDLPVDILLTIHRNLKYEADINAFAQTNRGFYSVFKNELYRHLRQLLRDNVPIPFLEWAAENGNAASVRSLLKAGVPHDMVCRQYWHPVMLAAERGHADVVRFHLTGLEPVAGSAPPQNAIASPFTTAAEHGHDSVIKVLLEYGLTVDSLTNPSEYHFFLNAVKNGHTAVVKLLLENGCDPCGHDANDESALKRATTQNVDLFRAVLDAVPASKLADSGVRSFLLSSAILNGNVPVAQLLKDRGIDHTMLRSSKGCDGNACWHLAKVAGEYPDMGRLLLDWIDVDAVIACESLGLKNLIRGIAAGGFKSLLVTSLDAYLKNHGKGAAYQELIDFALNYAVFYGHHEVVRLLLDRGANPNATDSFLNESTLGYMVSPLGQAVSRGHLEVVNVLLDKGIDPLTKHRSLFFRAMFDTDKGKRLEVLRVLFQRVLSMRPVMANDPYDLVEDAAKKGKAIFNLLSEYLHLKLNPDSPEHQEVFIEVGKNGDIAMLRVFLDAGFDANMFEWNSLHSQAMNPLLATAQAPHPKDADAGVRLLLQYGAEINATHFELKRTAIQHLVSGALNEPSQEGQAIKILSQNGADLLGTDEAGDDVLMIAAQRDWVTIDTWVSTVKVLLERFEERDILFDQIKNRVVAAAEVTEHRDVAKLLWRFYWRHMYPVD</sequence>
<dbReference type="InterPro" id="IPR036770">
    <property type="entry name" value="Ankyrin_rpt-contain_sf"/>
</dbReference>
<reference evidence="2" key="2">
    <citation type="journal article" date="2023" name="IMA Fungus">
        <title>Comparative genomic study of the Penicillium genus elucidates a diverse pangenome and 15 lateral gene transfer events.</title>
        <authorList>
            <person name="Petersen C."/>
            <person name="Sorensen T."/>
            <person name="Nielsen M.R."/>
            <person name="Sondergaard T.E."/>
            <person name="Sorensen J.L."/>
            <person name="Fitzpatrick D.A."/>
            <person name="Frisvad J.C."/>
            <person name="Nielsen K.L."/>
        </authorList>
    </citation>
    <scope>NUCLEOTIDE SEQUENCE</scope>
    <source>
        <strain evidence="2">IBT 21917</strain>
    </source>
</reference>
<keyword evidence="1" id="KW-0040">ANK repeat</keyword>
<dbReference type="SMART" id="SM00248">
    <property type="entry name" value="ANK"/>
    <property type="match status" value="8"/>
</dbReference>
<feature type="repeat" description="ANK" evidence="1">
    <location>
        <begin position="337"/>
        <end position="365"/>
    </location>
</feature>
<dbReference type="Proteomes" id="UP001146351">
    <property type="component" value="Unassembled WGS sequence"/>
</dbReference>
<accession>A0A9W9LRV6</accession>
<dbReference type="SUPFAM" id="SSF48403">
    <property type="entry name" value="Ankyrin repeat"/>
    <property type="match status" value="2"/>
</dbReference>
<keyword evidence="3" id="KW-1185">Reference proteome</keyword>
<reference evidence="2" key="1">
    <citation type="submission" date="2022-11" db="EMBL/GenBank/DDBJ databases">
        <authorList>
            <person name="Petersen C."/>
        </authorList>
    </citation>
    <scope>NUCLEOTIDE SEQUENCE</scope>
    <source>
        <strain evidence="2">IBT 21917</strain>
    </source>
</reference>
<dbReference type="Pfam" id="PF12796">
    <property type="entry name" value="Ank_2"/>
    <property type="match status" value="2"/>
</dbReference>
<dbReference type="AlphaFoldDB" id="A0A9W9LRV6"/>
<dbReference type="PROSITE" id="PS50088">
    <property type="entry name" value="ANK_REPEAT"/>
    <property type="match status" value="2"/>
</dbReference>
<dbReference type="OrthoDB" id="366390at2759"/>
<organism evidence="2 3">
    <name type="scientific">Penicillium capsulatum</name>
    <dbReference type="NCBI Taxonomy" id="69766"/>
    <lineage>
        <taxon>Eukaryota</taxon>
        <taxon>Fungi</taxon>
        <taxon>Dikarya</taxon>
        <taxon>Ascomycota</taxon>
        <taxon>Pezizomycotina</taxon>
        <taxon>Eurotiomycetes</taxon>
        <taxon>Eurotiomycetidae</taxon>
        <taxon>Eurotiales</taxon>
        <taxon>Aspergillaceae</taxon>
        <taxon>Penicillium</taxon>
    </lineage>
</organism>
<dbReference type="EMBL" id="JAPQKO010000003">
    <property type="protein sequence ID" value="KAJ5172810.1"/>
    <property type="molecule type" value="Genomic_DNA"/>
</dbReference>
<comment type="caution">
    <text evidence="2">The sequence shown here is derived from an EMBL/GenBank/DDBJ whole genome shotgun (WGS) entry which is preliminary data.</text>
</comment>
<feature type="repeat" description="ANK" evidence="1">
    <location>
        <begin position="374"/>
        <end position="406"/>
    </location>
</feature>
<dbReference type="PANTHER" id="PTHR24133:SF40">
    <property type="entry name" value="ANKYRIN REPEAT DOMAIN 44"/>
    <property type="match status" value="1"/>
</dbReference>
<dbReference type="Pfam" id="PF00023">
    <property type="entry name" value="Ank"/>
    <property type="match status" value="1"/>
</dbReference>
<dbReference type="PROSITE" id="PS50297">
    <property type="entry name" value="ANK_REP_REGION"/>
    <property type="match status" value="2"/>
</dbReference>
<protein>
    <submittedName>
        <fullName evidence="2">Ankyrin</fullName>
    </submittedName>
</protein>
<dbReference type="InterPro" id="IPR002110">
    <property type="entry name" value="Ankyrin_rpt"/>
</dbReference>
<dbReference type="InterPro" id="IPR052391">
    <property type="entry name" value="E3_Ligase-Neurotoxin"/>
</dbReference>
<dbReference type="Gene3D" id="1.25.40.20">
    <property type="entry name" value="Ankyrin repeat-containing domain"/>
    <property type="match status" value="4"/>
</dbReference>
<evidence type="ECO:0000313" key="3">
    <source>
        <dbReference type="Proteomes" id="UP001146351"/>
    </source>
</evidence>
<name>A0A9W9LRV6_9EURO</name>
<dbReference type="PANTHER" id="PTHR24133">
    <property type="entry name" value="ANKYRIN DOMAIN-CONTAINING"/>
    <property type="match status" value="1"/>
</dbReference>
<gene>
    <name evidence="2" type="ORF">N7492_005403</name>
</gene>
<evidence type="ECO:0000313" key="2">
    <source>
        <dbReference type="EMBL" id="KAJ5172810.1"/>
    </source>
</evidence>
<evidence type="ECO:0000256" key="1">
    <source>
        <dbReference type="PROSITE-ProRule" id="PRU00023"/>
    </source>
</evidence>